<dbReference type="HAMAP" id="MF_00277">
    <property type="entry name" value="PII_uridylyl_transf"/>
    <property type="match status" value="1"/>
</dbReference>
<dbReference type="Proteomes" id="UP000294841">
    <property type="component" value="Unassembled WGS sequence"/>
</dbReference>
<gene>
    <name evidence="8" type="primary">glnD</name>
    <name evidence="11" type="ORF">EV697_102102</name>
</gene>
<feature type="domain" description="ACT" evidence="9">
    <location>
        <begin position="795"/>
        <end position="863"/>
    </location>
</feature>
<dbReference type="SUPFAM" id="SSF81593">
    <property type="entry name" value="Nucleotidyltransferase substrate binding subunit/domain"/>
    <property type="match status" value="1"/>
</dbReference>
<comment type="caution">
    <text evidence="8">Lacks conserved residue(s) required for the propagation of feature annotation.</text>
</comment>
<protein>
    <recommendedName>
        <fullName evidence="8">Bifunctional uridylyltransferase/uridylyl-removing enzyme</fullName>
        <shortName evidence="8">UTase/UR</shortName>
    </recommendedName>
    <alternativeName>
        <fullName evidence="8">Bifunctional [protein-PII] modification enzyme</fullName>
    </alternativeName>
    <alternativeName>
        <fullName evidence="8">Bifunctional nitrogen sensor protein</fullName>
    </alternativeName>
    <domain>
        <recommendedName>
            <fullName evidence="8">[Protein-PII] uridylyltransferase</fullName>
            <shortName evidence="8">PII uridylyltransferase</shortName>
            <shortName evidence="8">UTase</shortName>
            <ecNumber evidence="8">2.7.7.59</ecNumber>
        </recommendedName>
    </domain>
    <domain>
        <recommendedName>
            <fullName evidence="8">[Protein-PII]-UMP uridylyl-removing enzyme</fullName>
            <shortName evidence="8">UR</shortName>
            <ecNumber evidence="8">3.1.4.-</ecNumber>
        </recommendedName>
    </domain>
</protein>
<dbReference type="NCBIfam" id="NF002487">
    <property type="entry name" value="PRK01759.1"/>
    <property type="match status" value="1"/>
</dbReference>
<dbReference type="SMART" id="SM00471">
    <property type="entry name" value="HDc"/>
    <property type="match status" value="1"/>
</dbReference>
<dbReference type="InterPro" id="IPR002912">
    <property type="entry name" value="ACT_dom"/>
</dbReference>
<dbReference type="AlphaFoldDB" id="A0A4R2N122"/>
<dbReference type="SUPFAM" id="SSF109604">
    <property type="entry name" value="HD-domain/PDEase-like"/>
    <property type="match status" value="1"/>
</dbReference>
<comment type="caution">
    <text evidence="11">The sequence shown here is derived from an EMBL/GenBank/DDBJ whole genome shotgun (WGS) entry which is preliminary data.</text>
</comment>
<comment type="cofactor">
    <cofactor evidence="8">
        <name>Mg(2+)</name>
        <dbReference type="ChEBI" id="CHEBI:18420"/>
    </cofactor>
</comment>
<keyword evidence="5 8" id="KW-0460">Magnesium</keyword>
<keyword evidence="2 8" id="KW-0548">Nucleotidyltransferase</keyword>
<comment type="catalytic activity">
    <reaction evidence="7">
        <text>guanosine 3',5'-bis(diphosphate) + H2O = GDP + diphosphate + H(+)</text>
        <dbReference type="Rhea" id="RHEA:14253"/>
        <dbReference type="ChEBI" id="CHEBI:15377"/>
        <dbReference type="ChEBI" id="CHEBI:15378"/>
        <dbReference type="ChEBI" id="CHEBI:33019"/>
        <dbReference type="ChEBI" id="CHEBI:58189"/>
        <dbReference type="ChEBI" id="CHEBI:77828"/>
        <dbReference type="EC" id="3.1.7.2"/>
    </reaction>
</comment>
<evidence type="ECO:0000256" key="5">
    <source>
        <dbReference type="ARBA" id="ARBA00022842"/>
    </source>
</evidence>
<feature type="region of interest" description="Uridylyltransferase" evidence="8">
    <location>
        <begin position="1"/>
        <end position="327"/>
    </location>
</feature>
<comment type="function">
    <text evidence="8">Modifies, by uridylylation and deuridylylation, the PII regulatory proteins (GlnB and homologs), in response to the nitrogen status of the cell that GlnD senses through the glutamine level. Under low glutamine levels, catalyzes the conversion of the PII proteins and UTP to PII-UMP and PPi, while under higher glutamine levels, GlnD hydrolyzes PII-UMP to PII and UMP (deuridylylation). Thus, controls uridylylation state and activity of the PII proteins, and plays an important role in the regulation of nitrogen metabolism.</text>
</comment>
<dbReference type="PANTHER" id="PTHR47320">
    <property type="entry name" value="BIFUNCTIONAL URIDYLYLTRANSFERASE/URIDYLYL-REMOVING ENZYME"/>
    <property type="match status" value="1"/>
</dbReference>
<dbReference type="InterPro" id="IPR043519">
    <property type="entry name" value="NT_sf"/>
</dbReference>
<feature type="domain" description="ACT" evidence="9">
    <location>
        <begin position="685"/>
        <end position="761"/>
    </location>
</feature>
<dbReference type="CDD" id="cd05401">
    <property type="entry name" value="NT_GlnE_GlnD_like"/>
    <property type="match status" value="1"/>
</dbReference>
<comment type="activity regulation">
    <text evidence="8">Uridylyltransferase (UTase) activity is inhibited by glutamine, while glutamine activates uridylyl-removing (UR) activity.</text>
</comment>
<dbReference type="EC" id="3.1.4.-" evidence="8"/>
<evidence type="ECO:0000256" key="8">
    <source>
        <dbReference type="HAMAP-Rule" id="MF_00277"/>
    </source>
</evidence>
<dbReference type="PIRSF" id="PIRSF006288">
    <property type="entry name" value="PII_uridyltransf"/>
    <property type="match status" value="1"/>
</dbReference>
<dbReference type="Gene3D" id="3.30.70.260">
    <property type="match status" value="1"/>
</dbReference>
<name>A0A4R2N122_9PAST</name>
<accession>A0A4R2N122</accession>
<feature type="domain" description="HD" evidence="10">
    <location>
        <begin position="444"/>
        <end position="560"/>
    </location>
</feature>
<dbReference type="SUPFAM" id="SSF55021">
    <property type="entry name" value="ACT-like"/>
    <property type="match status" value="2"/>
</dbReference>
<dbReference type="CDD" id="cd00077">
    <property type="entry name" value="HDc"/>
    <property type="match status" value="1"/>
</dbReference>
<dbReference type="InterPro" id="IPR013546">
    <property type="entry name" value="PII_UdlTrfase/GS_AdlTrfase"/>
</dbReference>
<dbReference type="Pfam" id="PF01966">
    <property type="entry name" value="HD"/>
    <property type="match status" value="1"/>
</dbReference>
<dbReference type="CDD" id="cd04900">
    <property type="entry name" value="ACT_UUR-like_1"/>
    <property type="match status" value="1"/>
</dbReference>
<sequence length="863" mass="100569">MFTYLPENNFTVSSIKCQKQQLKQFELETFNQFSVYKLILNRSQFCDDLLIHLWQAFKLDQYRDLSLIAVGGYGRQEMFPLSDLDFLILSQEKISPEIEEKIHQFVQFLWDCGFDVGHSVRTLIECEQEGRNDITIATNLLESRYLIGNQKNYQKLTALLGQADFWAIKDFFNAKITEKKARYQRYNNTSYNLEPDIKHSPGGLRDLHLLYWLALRKTGAKNLETILNSGFICTEEYQALQASQSILFKVRFALHLLLKRYDNRLLFDRQLKVSELLGYQGEGNQPVEKMMRTFFQALQSISVLSEIIIQDYESAFLTKRVNTESIALDKHFILTDNKIYAKTDCFTQQPNSILELFYYLTQYSNAEIHSDTLRKLYIAVEQFQGYLSEQAIAREIFLKILAQPNAIKRAFSLMHKYGVLSIYLPQWRGIKGLMQFDLFHSYTVDEHTLRVMLKLESFLDEESQITHPLCSNIFSQLSDRTLLYIVALFHDIAKGRGGDHAKLGAEDVVIFAQQHGFDRREIKTMEWLVREHLLMSITAQRRDIQDPEVIMAFTEKVENKVRLDYLICLTVADICATNTTLWNSWKRALLTNLYQYTEQQFQYGIENLLNIQETLEQNKKQSLNILNQNKQLTETQIQALWQRFPEDYFLRNNPQKIAWHTELLSELNSPCLVKVSNRFSNGGTEIFIYCQDQTNLFYKVVAAIGKKKFSIHDAQIITSETGMVFDSFIITELDGSLVKFERRRELEKALTQVLSLPNKTSINKINTLSFNKKLQHFNVKTEIKFLNTEKQDQTEIEIIALDKSGLLAEISAIFNELNLNILSAKITTTGEKAEDFFILTNHQNQALTNDEREILKRKILEKI</sequence>
<dbReference type="PROSITE" id="PS51671">
    <property type="entry name" value="ACT"/>
    <property type="match status" value="2"/>
</dbReference>
<keyword evidence="1 8" id="KW-0808">Transferase</keyword>
<dbReference type="PANTHER" id="PTHR47320:SF1">
    <property type="entry name" value="BIFUNCTIONAL URIDYLYLTRANSFERASE_URIDYLYL-REMOVING ENZYME"/>
    <property type="match status" value="1"/>
</dbReference>
<keyword evidence="3" id="KW-0677">Repeat</keyword>
<evidence type="ECO:0000313" key="12">
    <source>
        <dbReference type="Proteomes" id="UP000294841"/>
    </source>
</evidence>
<evidence type="ECO:0000256" key="6">
    <source>
        <dbReference type="ARBA" id="ARBA00023268"/>
    </source>
</evidence>
<evidence type="ECO:0000256" key="1">
    <source>
        <dbReference type="ARBA" id="ARBA00022679"/>
    </source>
</evidence>
<comment type="domain">
    <text evidence="8">Has four distinct domains: an N-terminal nucleotidyltransferase (NT) domain responsible for UTase activity, a central HD domain that encodes UR activity, and two C-terminal ACT domains that seem to have a role in glutamine sensing.</text>
</comment>
<dbReference type="EC" id="2.7.7.59" evidence="8"/>
<dbReference type="InterPro" id="IPR045865">
    <property type="entry name" value="ACT-like_dom_sf"/>
</dbReference>
<proteinExistence type="inferred from homology"/>
<dbReference type="GO" id="GO:0008081">
    <property type="term" value="F:phosphoric diester hydrolase activity"/>
    <property type="evidence" value="ECO:0007669"/>
    <property type="project" value="UniProtKB-UniRule"/>
</dbReference>
<evidence type="ECO:0000256" key="4">
    <source>
        <dbReference type="ARBA" id="ARBA00022801"/>
    </source>
</evidence>
<comment type="catalytic activity">
    <reaction evidence="8">
        <text>[protein-PII]-uridylyl-L-tyrosine + H2O = [protein-PII]-L-tyrosine + UMP + H(+)</text>
        <dbReference type="Rhea" id="RHEA:48600"/>
        <dbReference type="Rhea" id="RHEA-COMP:12147"/>
        <dbReference type="Rhea" id="RHEA-COMP:12148"/>
        <dbReference type="ChEBI" id="CHEBI:15377"/>
        <dbReference type="ChEBI" id="CHEBI:15378"/>
        <dbReference type="ChEBI" id="CHEBI:46858"/>
        <dbReference type="ChEBI" id="CHEBI:57865"/>
        <dbReference type="ChEBI" id="CHEBI:90602"/>
    </reaction>
</comment>
<evidence type="ECO:0000256" key="3">
    <source>
        <dbReference type="ARBA" id="ARBA00022737"/>
    </source>
</evidence>
<dbReference type="RefSeq" id="WP_132022565.1">
    <property type="nucleotide sequence ID" value="NZ_CP016605.1"/>
</dbReference>
<dbReference type="InterPro" id="IPR006674">
    <property type="entry name" value="HD_domain"/>
</dbReference>
<dbReference type="PROSITE" id="PS51831">
    <property type="entry name" value="HD"/>
    <property type="match status" value="1"/>
</dbReference>
<dbReference type="GO" id="GO:0006808">
    <property type="term" value="P:regulation of nitrogen utilization"/>
    <property type="evidence" value="ECO:0007669"/>
    <property type="project" value="UniProtKB-UniRule"/>
</dbReference>
<keyword evidence="6 8" id="KW-0511">Multifunctional enzyme</keyword>
<organism evidence="11 12">
    <name type="scientific">Bisgaardia hudsonensis</name>
    <dbReference type="NCBI Taxonomy" id="109472"/>
    <lineage>
        <taxon>Bacteria</taxon>
        <taxon>Pseudomonadati</taxon>
        <taxon>Pseudomonadota</taxon>
        <taxon>Gammaproteobacteria</taxon>
        <taxon>Pasteurellales</taxon>
        <taxon>Pasteurellaceae</taxon>
        <taxon>Bisgaardia</taxon>
    </lineage>
</organism>
<keyword evidence="4 8" id="KW-0378">Hydrolase</keyword>
<comment type="catalytic activity">
    <reaction evidence="8">
        <text>[protein-PII]-L-tyrosine + UTP = [protein-PII]-uridylyl-L-tyrosine + diphosphate</text>
        <dbReference type="Rhea" id="RHEA:13673"/>
        <dbReference type="Rhea" id="RHEA-COMP:12147"/>
        <dbReference type="Rhea" id="RHEA-COMP:12148"/>
        <dbReference type="ChEBI" id="CHEBI:33019"/>
        <dbReference type="ChEBI" id="CHEBI:46398"/>
        <dbReference type="ChEBI" id="CHEBI:46858"/>
        <dbReference type="ChEBI" id="CHEBI:90602"/>
        <dbReference type="EC" id="2.7.7.59"/>
    </reaction>
</comment>
<evidence type="ECO:0000256" key="2">
    <source>
        <dbReference type="ARBA" id="ARBA00022695"/>
    </source>
</evidence>
<keyword evidence="12" id="KW-1185">Reference proteome</keyword>
<evidence type="ECO:0000256" key="7">
    <source>
        <dbReference type="ARBA" id="ARBA00047968"/>
    </source>
</evidence>
<dbReference type="Gene3D" id="1.10.3090.10">
    <property type="entry name" value="cca-adding enzyme, domain 2"/>
    <property type="match status" value="1"/>
</dbReference>
<dbReference type="SUPFAM" id="SSF81301">
    <property type="entry name" value="Nucleotidyltransferase"/>
    <property type="match status" value="1"/>
</dbReference>
<dbReference type="GO" id="GO:0008893">
    <property type="term" value="F:guanosine-3',5'-bis(diphosphate) 3'-diphosphatase activity"/>
    <property type="evidence" value="ECO:0007669"/>
    <property type="project" value="UniProtKB-EC"/>
</dbReference>
<comment type="similarity">
    <text evidence="8">Belongs to the GlnD family.</text>
</comment>
<dbReference type="Pfam" id="PF08335">
    <property type="entry name" value="GlnD_UR_UTase"/>
    <property type="match status" value="1"/>
</dbReference>
<evidence type="ECO:0000259" key="9">
    <source>
        <dbReference type="PROSITE" id="PS51671"/>
    </source>
</evidence>
<dbReference type="InterPro" id="IPR010043">
    <property type="entry name" value="UTase/UR"/>
</dbReference>
<dbReference type="InterPro" id="IPR003607">
    <property type="entry name" value="HD/PDEase_dom"/>
</dbReference>
<evidence type="ECO:0000313" key="11">
    <source>
        <dbReference type="EMBL" id="TCP13229.1"/>
    </source>
</evidence>
<dbReference type="CDD" id="cd04899">
    <property type="entry name" value="ACT_ACR-UUR-like_2"/>
    <property type="match status" value="1"/>
</dbReference>
<dbReference type="GO" id="GO:0008773">
    <property type="term" value="F:[protein-PII] uridylyltransferase activity"/>
    <property type="evidence" value="ECO:0007669"/>
    <property type="project" value="UniProtKB-UniRule"/>
</dbReference>
<dbReference type="NCBIfam" id="TIGR01693">
    <property type="entry name" value="UTase_glnD"/>
    <property type="match status" value="1"/>
</dbReference>
<dbReference type="EMBL" id="SLXI01000002">
    <property type="protein sequence ID" value="TCP13229.1"/>
    <property type="molecule type" value="Genomic_DNA"/>
</dbReference>
<reference evidence="11 12" key="1">
    <citation type="submission" date="2019-03" db="EMBL/GenBank/DDBJ databases">
        <title>Genomic Encyclopedia of Type Strains, Phase IV (KMG-IV): sequencing the most valuable type-strain genomes for metagenomic binning, comparative biology and taxonomic classification.</title>
        <authorList>
            <person name="Goeker M."/>
        </authorList>
    </citation>
    <scope>NUCLEOTIDE SEQUENCE [LARGE SCALE GENOMIC DNA]</scope>
    <source>
        <strain evidence="11 12">DSM 28231</strain>
    </source>
</reference>
<dbReference type="OrthoDB" id="9758038at2"/>
<dbReference type="Pfam" id="PF01842">
    <property type="entry name" value="ACT"/>
    <property type="match status" value="1"/>
</dbReference>
<evidence type="ECO:0000259" key="10">
    <source>
        <dbReference type="PROSITE" id="PS51831"/>
    </source>
</evidence>